<evidence type="ECO:0000259" key="5">
    <source>
        <dbReference type="PROSITE" id="PS50043"/>
    </source>
</evidence>
<reference evidence="6" key="1">
    <citation type="submission" date="2020-02" db="EMBL/GenBank/DDBJ databases">
        <authorList>
            <person name="Meier V. D."/>
        </authorList>
    </citation>
    <scope>NUCLEOTIDE SEQUENCE</scope>
    <source>
        <strain evidence="6">AVDCRST_MAG06</strain>
    </source>
</reference>
<dbReference type="Gene3D" id="1.10.10.10">
    <property type="entry name" value="Winged helix-like DNA-binding domain superfamily/Winged helix DNA-binding domain"/>
    <property type="match status" value="1"/>
</dbReference>
<keyword evidence="1" id="KW-0805">Transcription regulation</keyword>
<dbReference type="AlphaFoldDB" id="A0A6J4NVS5"/>
<keyword evidence="2" id="KW-0238">DNA-binding</keyword>
<dbReference type="GO" id="GO:0006355">
    <property type="term" value="P:regulation of DNA-templated transcription"/>
    <property type="evidence" value="ECO:0007669"/>
    <property type="project" value="InterPro"/>
</dbReference>
<dbReference type="PANTHER" id="PTHR44688">
    <property type="entry name" value="DNA-BINDING TRANSCRIPTIONAL ACTIVATOR DEVR_DOSR"/>
    <property type="match status" value="1"/>
</dbReference>
<dbReference type="InterPro" id="IPR000792">
    <property type="entry name" value="Tscrpt_reg_LuxR_C"/>
</dbReference>
<dbReference type="InterPro" id="IPR016032">
    <property type="entry name" value="Sig_transdc_resp-reg_C-effctor"/>
</dbReference>
<dbReference type="RefSeq" id="WP_295658884.1">
    <property type="nucleotide sequence ID" value="NZ_CADCUP010000134.1"/>
</dbReference>
<dbReference type="InterPro" id="IPR036388">
    <property type="entry name" value="WH-like_DNA-bd_sf"/>
</dbReference>
<name>A0A6J4NVS5_9ACTN</name>
<dbReference type="SMART" id="SM00421">
    <property type="entry name" value="HTH_LUXR"/>
    <property type="match status" value="1"/>
</dbReference>
<proteinExistence type="predicted"/>
<organism evidence="6">
    <name type="scientific">uncultured Nocardioides sp</name>
    <dbReference type="NCBI Taxonomy" id="198441"/>
    <lineage>
        <taxon>Bacteria</taxon>
        <taxon>Bacillati</taxon>
        <taxon>Actinomycetota</taxon>
        <taxon>Actinomycetes</taxon>
        <taxon>Propionibacteriales</taxon>
        <taxon>Nocardioidaceae</taxon>
        <taxon>Nocardioides</taxon>
        <taxon>environmental samples</taxon>
    </lineage>
</organism>
<gene>
    <name evidence="6" type="ORF">AVDCRST_MAG06-2024</name>
</gene>
<dbReference type="GO" id="GO:0003677">
    <property type="term" value="F:DNA binding"/>
    <property type="evidence" value="ECO:0007669"/>
    <property type="project" value="UniProtKB-KW"/>
</dbReference>
<dbReference type="EMBL" id="CADCUP010000134">
    <property type="protein sequence ID" value="CAA9398266.1"/>
    <property type="molecule type" value="Genomic_DNA"/>
</dbReference>
<sequence length="681" mass="72508">RIFGSRVLRLPGETRELLLVAALGQDDVVLPFPDWSHRERALAPARELGLVRLEGGQGQVVFRHPLVRATVVELSTSAERRRAHQVLAAAYQAGDDRAAWHLAAATVTPDEEVAELLERAAQRAWRRGDAVGAVRTLVHAAEMSPPGRARARRFAAAAYQGADVVGDLDGASRLMRNAEATEVGTPQSLQAATVTAYLLLNGSGDTRTAHRVLVEALQATVEVSGAEEQMLVEAVHNLCEISLYADDPELWSAFRSALARAPLARYPVLDLWVGLVVDPVRTGAAVLADLEVALDSLVTETDPVRVERVATAAIFVDRVTRARGPLLRLADDARAGGTVTSGIMALMLLSLEAFQDGDWDSARSWGVEGLAWCRQHGFDLLSWPLQLTQALLAAGRGDSAGVQSLTDRMRSWATPRQVGAVLQYAAHATALDALGRGDHETAFRAVSAISAPGELRAHCGHALWVPLLLVEAAVHAGHAEAARAHVAAMEAAGVGELSPRLALRVNGARAIAAPQLDRELFDRALRTPQARASPFELARIQLRYGQRLRRARAATEARSHLQDALVTFGRLGAAPWVAATEEELRATGPVKDLSRPGTTPAGLTPQEHRVANLAAAGLSNRQIGERLLISARTVGAHLQGAFGKLAVHNRAGLTDALSQHQDGADPALSRPDVGAGSGGQA</sequence>
<feature type="region of interest" description="Disordered" evidence="4">
    <location>
        <begin position="657"/>
        <end position="681"/>
    </location>
</feature>
<evidence type="ECO:0000256" key="4">
    <source>
        <dbReference type="SAM" id="MobiDB-lite"/>
    </source>
</evidence>
<dbReference type="CDD" id="cd06170">
    <property type="entry name" value="LuxR_C_like"/>
    <property type="match status" value="1"/>
</dbReference>
<evidence type="ECO:0000256" key="2">
    <source>
        <dbReference type="ARBA" id="ARBA00023125"/>
    </source>
</evidence>
<evidence type="ECO:0000256" key="1">
    <source>
        <dbReference type="ARBA" id="ARBA00023015"/>
    </source>
</evidence>
<dbReference type="Pfam" id="PF00196">
    <property type="entry name" value="GerE"/>
    <property type="match status" value="1"/>
</dbReference>
<feature type="domain" description="HTH luxR-type" evidence="5">
    <location>
        <begin position="596"/>
        <end position="661"/>
    </location>
</feature>
<evidence type="ECO:0000256" key="3">
    <source>
        <dbReference type="ARBA" id="ARBA00023163"/>
    </source>
</evidence>
<feature type="non-terminal residue" evidence="6">
    <location>
        <position position="1"/>
    </location>
</feature>
<dbReference type="PRINTS" id="PR00038">
    <property type="entry name" value="HTHLUXR"/>
</dbReference>
<dbReference type="SUPFAM" id="SSF46894">
    <property type="entry name" value="C-terminal effector domain of the bipartite response regulators"/>
    <property type="match status" value="1"/>
</dbReference>
<protein>
    <recommendedName>
        <fullName evidence="5">HTH luxR-type domain-containing protein</fullName>
    </recommendedName>
</protein>
<keyword evidence="3" id="KW-0804">Transcription</keyword>
<accession>A0A6J4NVS5</accession>
<evidence type="ECO:0000313" key="6">
    <source>
        <dbReference type="EMBL" id="CAA9398266.1"/>
    </source>
</evidence>
<dbReference type="PANTHER" id="PTHR44688:SF16">
    <property type="entry name" value="DNA-BINDING TRANSCRIPTIONAL ACTIVATOR DEVR_DOSR"/>
    <property type="match status" value="1"/>
</dbReference>
<dbReference type="PROSITE" id="PS50043">
    <property type="entry name" value="HTH_LUXR_2"/>
    <property type="match status" value="1"/>
</dbReference>